<comment type="catalytic activity">
    <reaction evidence="5">
        <text>L-methionyl-[protein] + [thioredoxin]-disulfide + H2O = L-methionyl-(R)-S-oxide-[protein] + [thioredoxin]-dithiol</text>
        <dbReference type="Rhea" id="RHEA:24164"/>
        <dbReference type="Rhea" id="RHEA-COMP:10698"/>
        <dbReference type="Rhea" id="RHEA-COMP:10700"/>
        <dbReference type="Rhea" id="RHEA-COMP:12313"/>
        <dbReference type="Rhea" id="RHEA-COMP:12314"/>
        <dbReference type="ChEBI" id="CHEBI:15377"/>
        <dbReference type="ChEBI" id="CHEBI:16044"/>
        <dbReference type="ChEBI" id="CHEBI:29950"/>
        <dbReference type="ChEBI" id="CHEBI:45764"/>
        <dbReference type="ChEBI" id="CHEBI:50058"/>
        <dbReference type="EC" id="1.8.4.12"/>
    </reaction>
</comment>
<accession>A0A7S2RXD0</accession>
<dbReference type="GO" id="GO:0006979">
    <property type="term" value="P:response to oxidative stress"/>
    <property type="evidence" value="ECO:0007669"/>
    <property type="project" value="InterPro"/>
</dbReference>
<dbReference type="AlphaFoldDB" id="A0A7S2RXD0"/>
<dbReference type="PANTHER" id="PTHR46081">
    <property type="entry name" value="PEPTIDE METHIONINE SULFOXIDE REDUCTASE 2"/>
    <property type="match status" value="1"/>
</dbReference>
<dbReference type="GO" id="GO:0033743">
    <property type="term" value="F:peptide-methionine (R)-S-oxide reductase activity"/>
    <property type="evidence" value="ECO:0007669"/>
    <property type="project" value="UniProtKB-EC"/>
</dbReference>
<evidence type="ECO:0000256" key="2">
    <source>
        <dbReference type="ARBA" id="ARBA00022723"/>
    </source>
</evidence>
<comment type="cofactor">
    <cofactor evidence="5">
        <name>Zn(2+)</name>
        <dbReference type="ChEBI" id="CHEBI:29105"/>
    </cofactor>
    <text evidence="5">Binds 1 zinc ion per subunit.</text>
</comment>
<name>A0A7S2RXD0_9STRA</name>
<evidence type="ECO:0000259" key="6">
    <source>
        <dbReference type="PROSITE" id="PS51790"/>
    </source>
</evidence>
<dbReference type="GO" id="GO:0030091">
    <property type="term" value="P:protein repair"/>
    <property type="evidence" value="ECO:0007669"/>
    <property type="project" value="InterPro"/>
</dbReference>
<feature type="domain" description="MsrB" evidence="6">
    <location>
        <begin position="14"/>
        <end position="137"/>
    </location>
</feature>
<dbReference type="EC" id="1.8.4.12" evidence="5"/>
<reference evidence="7" key="1">
    <citation type="submission" date="2021-01" db="EMBL/GenBank/DDBJ databases">
        <authorList>
            <person name="Corre E."/>
            <person name="Pelletier E."/>
            <person name="Niang G."/>
            <person name="Scheremetjew M."/>
            <person name="Finn R."/>
            <person name="Kale V."/>
            <person name="Holt S."/>
            <person name="Cochrane G."/>
            <person name="Meng A."/>
            <person name="Brown T."/>
            <person name="Cohen L."/>
        </authorList>
    </citation>
    <scope>NUCLEOTIDE SEQUENCE</scope>
    <source>
        <strain evidence="7">NY070348D</strain>
    </source>
</reference>
<dbReference type="NCBIfam" id="TIGR00357">
    <property type="entry name" value="peptide-methionine (R)-S-oxide reductase MsrB"/>
    <property type="match status" value="1"/>
</dbReference>
<keyword evidence="2 5" id="KW-0479">Metal-binding</keyword>
<dbReference type="PROSITE" id="PS51790">
    <property type="entry name" value="MSRB"/>
    <property type="match status" value="1"/>
</dbReference>
<evidence type="ECO:0000256" key="4">
    <source>
        <dbReference type="ARBA" id="ARBA00023002"/>
    </source>
</evidence>
<dbReference type="PANTHER" id="PTHR46081:SF8">
    <property type="entry name" value="PEPTIDE METHIONINE SULFOXIDE REDUCTASE 2"/>
    <property type="match status" value="1"/>
</dbReference>
<evidence type="ECO:0000313" key="7">
    <source>
        <dbReference type="EMBL" id="CAD9683414.1"/>
    </source>
</evidence>
<dbReference type="InterPro" id="IPR011057">
    <property type="entry name" value="Mss4-like_sf"/>
</dbReference>
<dbReference type="InterPro" id="IPR028427">
    <property type="entry name" value="Met_Sox_Rdtase_MsrB"/>
</dbReference>
<keyword evidence="4 5" id="KW-0560">Oxidoreductase</keyword>
<evidence type="ECO:0000256" key="5">
    <source>
        <dbReference type="RuleBase" id="RU365044"/>
    </source>
</evidence>
<evidence type="ECO:0000256" key="1">
    <source>
        <dbReference type="ARBA" id="ARBA00007174"/>
    </source>
</evidence>
<sequence>MGSKNDKFGVDKTEAEWKKQLSKEEYAVIRQKGTERPFTGEYDQMFPDDGYFACRACKNPLYTAKSKFKAGCGWPAFEACIKDSIVTNVDNTNGMQRVEIVCGDCGGHLGHVFHGERATETNERHCVNSISVKYIKEPLPAGKQEVEVLAAKLGHM</sequence>
<dbReference type="Pfam" id="PF01641">
    <property type="entry name" value="SelR"/>
    <property type="match status" value="1"/>
</dbReference>
<organism evidence="7">
    <name type="scientific">Mucochytrium quahogii</name>
    <dbReference type="NCBI Taxonomy" id="96639"/>
    <lineage>
        <taxon>Eukaryota</taxon>
        <taxon>Sar</taxon>
        <taxon>Stramenopiles</taxon>
        <taxon>Bigyra</taxon>
        <taxon>Labyrinthulomycetes</taxon>
        <taxon>Thraustochytrida</taxon>
        <taxon>Thraustochytriidae</taxon>
        <taxon>Mucochytrium</taxon>
    </lineage>
</organism>
<dbReference type="SUPFAM" id="SSF51316">
    <property type="entry name" value="Mss4-like"/>
    <property type="match status" value="1"/>
</dbReference>
<evidence type="ECO:0000256" key="3">
    <source>
        <dbReference type="ARBA" id="ARBA00022833"/>
    </source>
</evidence>
<gene>
    <name evidence="7" type="ORF">QSP1433_LOCUS8069</name>
</gene>
<protein>
    <recommendedName>
        <fullName evidence="5">Peptide-methionine (R)-S-oxide reductase</fullName>
        <ecNumber evidence="5">1.8.4.12</ecNumber>
    </recommendedName>
</protein>
<proteinExistence type="inferred from homology"/>
<dbReference type="InterPro" id="IPR002579">
    <property type="entry name" value="Met_Sox_Rdtase_MsrB_dom"/>
</dbReference>
<dbReference type="EMBL" id="HBHK01012800">
    <property type="protein sequence ID" value="CAD9683414.1"/>
    <property type="molecule type" value="Transcribed_RNA"/>
</dbReference>
<dbReference type="GO" id="GO:0046872">
    <property type="term" value="F:metal ion binding"/>
    <property type="evidence" value="ECO:0007669"/>
    <property type="project" value="UniProtKB-KW"/>
</dbReference>
<dbReference type="Gene3D" id="2.170.150.20">
    <property type="entry name" value="Peptide methionine sulfoxide reductase"/>
    <property type="match status" value="1"/>
</dbReference>
<keyword evidence="3 5" id="KW-0862">Zinc</keyword>
<comment type="similarity">
    <text evidence="1 5">Belongs to the MsrB Met sulfoxide reductase family.</text>
</comment>